<accession>A0ABD2ZI35</accession>
<reference evidence="1 2" key="1">
    <citation type="submission" date="2024-11" db="EMBL/GenBank/DDBJ databases">
        <title>A near-complete genome assembly of Cinchona calisaya.</title>
        <authorList>
            <person name="Lian D.C."/>
            <person name="Zhao X.W."/>
            <person name="Wei L."/>
        </authorList>
    </citation>
    <scope>NUCLEOTIDE SEQUENCE [LARGE SCALE GENOMIC DNA]</scope>
    <source>
        <tissue evidence="1">Nenye</tissue>
    </source>
</reference>
<dbReference type="PANTHER" id="PTHR46388:SF3">
    <property type="entry name" value="DUF1618 DOMAIN-CONTAINING PROTEIN"/>
    <property type="match status" value="1"/>
</dbReference>
<evidence type="ECO:0008006" key="3">
    <source>
        <dbReference type="Google" id="ProtNLM"/>
    </source>
</evidence>
<organism evidence="1 2">
    <name type="scientific">Cinchona calisaya</name>
    <dbReference type="NCBI Taxonomy" id="153742"/>
    <lineage>
        <taxon>Eukaryota</taxon>
        <taxon>Viridiplantae</taxon>
        <taxon>Streptophyta</taxon>
        <taxon>Embryophyta</taxon>
        <taxon>Tracheophyta</taxon>
        <taxon>Spermatophyta</taxon>
        <taxon>Magnoliopsida</taxon>
        <taxon>eudicotyledons</taxon>
        <taxon>Gunneridae</taxon>
        <taxon>Pentapetalae</taxon>
        <taxon>asterids</taxon>
        <taxon>lamiids</taxon>
        <taxon>Gentianales</taxon>
        <taxon>Rubiaceae</taxon>
        <taxon>Cinchonoideae</taxon>
        <taxon>Cinchoneae</taxon>
        <taxon>Cinchona</taxon>
    </lineage>
</organism>
<dbReference type="AlphaFoldDB" id="A0ABD2ZI35"/>
<keyword evidence="2" id="KW-1185">Reference proteome</keyword>
<comment type="caution">
    <text evidence="1">The sequence shown here is derived from an EMBL/GenBank/DDBJ whole genome shotgun (WGS) entry which is preliminary data.</text>
</comment>
<dbReference type="Gene3D" id="2.120.10.30">
    <property type="entry name" value="TolB, C-terminal domain"/>
    <property type="match status" value="1"/>
</dbReference>
<dbReference type="InterPro" id="IPR011042">
    <property type="entry name" value="6-blade_b-propeller_TolB-like"/>
</dbReference>
<dbReference type="PANTHER" id="PTHR46388">
    <property type="entry name" value="NHL REPEAT-CONTAINING PROTEIN 2"/>
    <property type="match status" value="1"/>
</dbReference>
<dbReference type="Proteomes" id="UP001630127">
    <property type="component" value="Unassembled WGS sequence"/>
</dbReference>
<dbReference type="EMBL" id="JBJUIK010000009">
    <property type="protein sequence ID" value="KAL3517787.1"/>
    <property type="molecule type" value="Genomic_DNA"/>
</dbReference>
<protein>
    <recommendedName>
        <fullName evidence="3">NHL domain-containing protein</fullName>
    </recommendedName>
</protein>
<dbReference type="SUPFAM" id="SSF63825">
    <property type="entry name" value="YWTD domain"/>
    <property type="match status" value="1"/>
</dbReference>
<sequence length="753" mass="85245">MAIRFRRFKEISKLVPKFYSGFNGNYQLSRGGIDCHFHECLRSNKKFEWRNFHHFRRYSTLPKILNEPLPEADFLSFIRSSLDEHEGCSYRWLNVSWGSRSFFKKDGIFLIVAGEYIGDSLVSGYNSSSMFEKVKSLQQRYPSLQVMGFIYSPTISLDAVGTNLLRRIMAEYITFPILLSDKCHPQVKDGACYIMFKGVESPLIYHEGIDLATLDKAVKILTTDQGEIPRLVNKLDSTWANRIQIVKEPFHCLSLRNLLFYFPGCVSADEGGNRLFLSDSNHHRIIIFDISGKILDSIGSSPGFEDAEFENAKLMRPAASFYHACEDCLYFVDSENHAIRRADLGRKVVETIYPTNASKKNTSIWSWVLDKLWTEREVDTKSEEFHSNSLLFPWHLVKSTNNDLFVLNRSFGTLWIMDLASGIIKEVVKGFPKVLEICGEMIMEKSSVLKRIPNDLLQQQLDMTCLLDGIPHSSLLSSVAKFRDDLVFCDTVGQMVFKLNGNSGSLSSYQFSNFGVLGLPYWFSFPLERVFALDDVLSDMHIDHTEAFSLLPGRVNILMKIMIPENMDLVEPPDRSSIWCQARGTAMEVSGTESKANSSEKVGVAQQWYDEIDHLAFTSSEAGPNTAVETTTSNSLMNDGRICFDCTIATSPGTSEIIIYAPLYLRLTRSSSSRTDDRVENAARIADILDPLRRPSRDSVIQFLLSSKRDLEKLVFVKPLHVRLKFESADHPKADNSKGVVLTDSSVEVNVAL</sequence>
<proteinExistence type="predicted"/>
<evidence type="ECO:0000313" key="2">
    <source>
        <dbReference type="Proteomes" id="UP001630127"/>
    </source>
</evidence>
<name>A0ABD2ZI35_9GENT</name>
<evidence type="ECO:0000313" key="1">
    <source>
        <dbReference type="EMBL" id="KAL3517787.1"/>
    </source>
</evidence>
<gene>
    <name evidence="1" type="ORF">ACH5RR_020376</name>
</gene>